<feature type="domain" description="DUF7869" evidence="2">
    <location>
        <begin position="16"/>
        <end position="79"/>
    </location>
</feature>
<evidence type="ECO:0000259" key="2">
    <source>
        <dbReference type="Pfam" id="PF25273"/>
    </source>
</evidence>
<dbReference type="Pfam" id="PF25273">
    <property type="entry name" value="DUF7869"/>
    <property type="match status" value="1"/>
</dbReference>
<sequence>MLPHYFQQNIPQTVTHLRLFCDSCAGQNKNWTIIRFLHYLVVHKKMFEEIKILFPIRGHSYMECDRDMAIVNQKAKVETPSGCMEEFRKARQSPSPYNVVDANQGMFLGVTEHIKLFYRASCPMPSRPLFYSLTHGRKNTARLPPLRRLYEHQLPITAAKFKGLQVLKQFCTTEAQDFYTALPHEGGNGNAHSHRSTPLESDSESEYLSSD</sequence>
<dbReference type="PANTHER" id="PTHR34415">
    <property type="entry name" value="INTEGRASE CATALYTIC DOMAIN-CONTAINING PROTEIN"/>
    <property type="match status" value="1"/>
</dbReference>
<reference evidence="3" key="1">
    <citation type="journal article" date="2023" name="G3 (Bethesda)">
        <title>A reference genome for the long-term kleptoplast-retaining sea slug Elysia crispata morphotype clarki.</title>
        <authorList>
            <person name="Eastman K.E."/>
            <person name="Pendleton A.L."/>
            <person name="Shaikh M.A."/>
            <person name="Suttiyut T."/>
            <person name="Ogas R."/>
            <person name="Tomko P."/>
            <person name="Gavelis G."/>
            <person name="Widhalm J.R."/>
            <person name="Wisecaver J.H."/>
        </authorList>
    </citation>
    <scope>NUCLEOTIDE SEQUENCE</scope>
    <source>
        <strain evidence="3">ECLA1</strain>
    </source>
</reference>
<dbReference type="EMBL" id="JAWDGP010006274">
    <property type="protein sequence ID" value="KAK3744156.1"/>
    <property type="molecule type" value="Genomic_DNA"/>
</dbReference>
<accession>A0AAE0YFM8</accession>
<feature type="region of interest" description="Disordered" evidence="1">
    <location>
        <begin position="182"/>
        <end position="211"/>
    </location>
</feature>
<gene>
    <name evidence="3" type="ORF">RRG08_064183</name>
</gene>
<keyword evidence="4" id="KW-1185">Reference proteome</keyword>
<dbReference type="InterPro" id="IPR057191">
    <property type="entry name" value="DUF7869"/>
</dbReference>
<dbReference type="AlphaFoldDB" id="A0AAE0YFM8"/>
<organism evidence="3 4">
    <name type="scientific">Elysia crispata</name>
    <name type="common">lettuce slug</name>
    <dbReference type="NCBI Taxonomy" id="231223"/>
    <lineage>
        <taxon>Eukaryota</taxon>
        <taxon>Metazoa</taxon>
        <taxon>Spiralia</taxon>
        <taxon>Lophotrochozoa</taxon>
        <taxon>Mollusca</taxon>
        <taxon>Gastropoda</taxon>
        <taxon>Heterobranchia</taxon>
        <taxon>Euthyneura</taxon>
        <taxon>Panpulmonata</taxon>
        <taxon>Sacoglossa</taxon>
        <taxon>Placobranchoidea</taxon>
        <taxon>Plakobranchidae</taxon>
        <taxon>Elysia</taxon>
    </lineage>
</organism>
<protein>
    <recommendedName>
        <fullName evidence="2">DUF7869 domain-containing protein</fullName>
    </recommendedName>
</protein>
<name>A0AAE0YFM8_9GAST</name>
<comment type="caution">
    <text evidence="3">The sequence shown here is derived from an EMBL/GenBank/DDBJ whole genome shotgun (WGS) entry which is preliminary data.</text>
</comment>
<dbReference type="PANTHER" id="PTHR34415:SF1">
    <property type="entry name" value="INTEGRASE CATALYTIC DOMAIN-CONTAINING PROTEIN"/>
    <property type="match status" value="1"/>
</dbReference>
<dbReference type="Proteomes" id="UP001283361">
    <property type="component" value="Unassembled WGS sequence"/>
</dbReference>
<evidence type="ECO:0000256" key="1">
    <source>
        <dbReference type="SAM" id="MobiDB-lite"/>
    </source>
</evidence>
<evidence type="ECO:0000313" key="3">
    <source>
        <dbReference type="EMBL" id="KAK3744156.1"/>
    </source>
</evidence>
<evidence type="ECO:0000313" key="4">
    <source>
        <dbReference type="Proteomes" id="UP001283361"/>
    </source>
</evidence>
<proteinExistence type="predicted"/>